<dbReference type="PROSITE" id="PS00041">
    <property type="entry name" value="HTH_ARAC_FAMILY_1"/>
    <property type="match status" value="1"/>
</dbReference>
<comment type="caution">
    <text evidence="5">The sequence shown here is derived from an EMBL/GenBank/DDBJ whole genome shotgun (WGS) entry which is preliminary data.</text>
</comment>
<dbReference type="InterPro" id="IPR053142">
    <property type="entry name" value="PchR_regulatory_protein"/>
</dbReference>
<reference evidence="5 6" key="1">
    <citation type="submission" date="2023-05" db="EMBL/GenBank/DDBJ databases">
        <title>Pseudodonghicola sp. nov.</title>
        <authorList>
            <person name="Huang J."/>
        </authorList>
    </citation>
    <scope>NUCLEOTIDE SEQUENCE [LARGE SCALE GENOMIC DNA]</scope>
    <source>
        <strain evidence="5 6">IC7</strain>
    </source>
</reference>
<dbReference type="SUPFAM" id="SSF46689">
    <property type="entry name" value="Homeodomain-like"/>
    <property type="match status" value="1"/>
</dbReference>
<dbReference type="EMBL" id="JASNJD010000004">
    <property type="protein sequence ID" value="MDK3017475.1"/>
    <property type="molecule type" value="Genomic_DNA"/>
</dbReference>
<evidence type="ECO:0000256" key="2">
    <source>
        <dbReference type="ARBA" id="ARBA00023125"/>
    </source>
</evidence>
<dbReference type="InterPro" id="IPR018060">
    <property type="entry name" value="HTH_AraC"/>
</dbReference>
<evidence type="ECO:0000313" key="5">
    <source>
        <dbReference type="EMBL" id="MDK3017475.1"/>
    </source>
</evidence>
<keyword evidence="6" id="KW-1185">Reference proteome</keyword>
<feature type="domain" description="HTH araC/xylS-type" evidence="4">
    <location>
        <begin position="209"/>
        <end position="309"/>
    </location>
</feature>
<dbReference type="SMART" id="SM00342">
    <property type="entry name" value="HTH_ARAC"/>
    <property type="match status" value="1"/>
</dbReference>
<proteinExistence type="predicted"/>
<sequence length="311" mass="33905">MAQISLGQIERSLPPASRDFGATLPPESIVLSGGRIGSSTPSGLVVNLQATRGESDFETRTTRPANVVLHMVLEGGVDTWLGAQPMPLGRPPREPVRVVMSALAQPMDFRRRVRRGQHLRKLTVVLSWDWLEARGVQRAQLLQGQRHRSDSWIAAPGDVARAEALLAAPDGAPPGPLLTLEKEALAMSLVRHAMELLLAGRDRLKPQDREKLSRMEALATRPGPLPALEDLAAAGGVSLSTMRRLFRRAYDQPVQERLRALRMDRAADALRAGAPVAEAARLAGYERTTAFATAFRQRMGTSPSRFAQTAD</sequence>
<gene>
    <name evidence="5" type="ORF">QO033_07285</name>
</gene>
<keyword evidence="3" id="KW-0804">Transcription</keyword>
<evidence type="ECO:0000259" key="4">
    <source>
        <dbReference type="PROSITE" id="PS01124"/>
    </source>
</evidence>
<keyword evidence="2" id="KW-0238">DNA-binding</keyword>
<dbReference type="PROSITE" id="PS01124">
    <property type="entry name" value="HTH_ARAC_FAMILY_2"/>
    <property type="match status" value="1"/>
</dbReference>
<organism evidence="5 6">
    <name type="scientific">Pseudodonghicola flavimaris</name>
    <dbReference type="NCBI Taxonomy" id="3050036"/>
    <lineage>
        <taxon>Bacteria</taxon>
        <taxon>Pseudomonadati</taxon>
        <taxon>Pseudomonadota</taxon>
        <taxon>Alphaproteobacteria</taxon>
        <taxon>Rhodobacterales</taxon>
        <taxon>Paracoccaceae</taxon>
        <taxon>Pseudodonghicola</taxon>
    </lineage>
</organism>
<protein>
    <submittedName>
        <fullName evidence="5">Helix-turn-helix transcriptional regulator</fullName>
    </submittedName>
</protein>
<dbReference type="Pfam" id="PF12833">
    <property type="entry name" value="HTH_18"/>
    <property type="match status" value="1"/>
</dbReference>
<evidence type="ECO:0000256" key="3">
    <source>
        <dbReference type="ARBA" id="ARBA00023163"/>
    </source>
</evidence>
<name>A0ABT7EYQ0_9RHOB</name>
<dbReference type="RefSeq" id="WP_284480291.1">
    <property type="nucleotide sequence ID" value="NZ_JASNJD010000004.1"/>
</dbReference>
<keyword evidence="1" id="KW-0805">Transcription regulation</keyword>
<accession>A0ABT7EYQ0</accession>
<evidence type="ECO:0000313" key="6">
    <source>
        <dbReference type="Proteomes" id="UP001243757"/>
    </source>
</evidence>
<dbReference type="PANTHER" id="PTHR47893:SF1">
    <property type="entry name" value="REGULATORY PROTEIN PCHR"/>
    <property type="match status" value="1"/>
</dbReference>
<dbReference type="Gene3D" id="1.10.10.60">
    <property type="entry name" value="Homeodomain-like"/>
    <property type="match status" value="1"/>
</dbReference>
<evidence type="ECO:0000256" key="1">
    <source>
        <dbReference type="ARBA" id="ARBA00023015"/>
    </source>
</evidence>
<dbReference type="PANTHER" id="PTHR47893">
    <property type="entry name" value="REGULATORY PROTEIN PCHR"/>
    <property type="match status" value="1"/>
</dbReference>
<dbReference type="InterPro" id="IPR009057">
    <property type="entry name" value="Homeodomain-like_sf"/>
</dbReference>
<dbReference type="InterPro" id="IPR018062">
    <property type="entry name" value="HTH_AraC-typ_CS"/>
</dbReference>
<dbReference type="Proteomes" id="UP001243757">
    <property type="component" value="Unassembled WGS sequence"/>
</dbReference>